<dbReference type="AlphaFoldDB" id="A0A2P6CAG7"/>
<comment type="caution">
    <text evidence="1">The sequence shown here is derived from an EMBL/GenBank/DDBJ whole genome shotgun (WGS) entry which is preliminary data.</text>
</comment>
<sequence length="211" mass="25214">MKKLVYLIAVLLFVGCAKEEATTYKEMKSDESLSEFFTDSELQDLAKIVDFFESEIRLDKSKPKDEAYFEFNKNIIEEYHKEIKGFKIPLNYKLQEEVYSKIDTAFFKEIWVHKTFYEGLDSKTAIVDKAYDLNLFGKYILFLKSLNNEDVLFRDFYKMFSLTNEISFGVQASAFYQFKMKEFKGIKRRMFFAVYYLTVNDKMHNYINRKS</sequence>
<evidence type="ECO:0000313" key="1">
    <source>
        <dbReference type="EMBL" id="PQJ71889.1"/>
    </source>
</evidence>
<dbReference type="Proteomes" id="UP000247345">
    <property type="component" value="Unassembled WGS sequence"/>
</dbReference>
<evidence type="ECO:0008006" key="3">
    <source>
        <dbReference type="Google" id="ProtNLM"/>
    </source>
</evidence>
<accession>A0A2P6CAG7</accession>
<keyword evidence="2" id="KW-1185">Reference proteome</keyword>
<dbReference type="EMBL" id="MSCK01000001">
    <property type="protein sequence ID" value="PQJ71889.1"/>
    <property type="molecule type" value="Genomic_DNA"/>
</dbReference>
<organism evidence="1 2">
    <name type="scientific">Polaribacter butkevichii</name>
    <dbReference type="NCBI Taxonomy" id="218490"/>
    <lineage>
        <taxon>Bacteria</taxon>
        <taxon>Pseudomonadati</taxon>
        <taxon>Bacteroidota</taxon>
        <taxon>Flavobacteriia</taxon>
        <taxon>Flavobacteriales</taxon>
        <taxon>Flavobacteriaceae</taxon>
    </lineage>
</organism>
<evidence type="ECO:0000313" key="2">
    <source>
        <dbReference type="Proteomes" id="UP000247345"/>
    </source>
</evidence>
<proteinExistence type="predicted"/>
<name>A0A2P6CAG7_9FLAO</name>
<dbReference type="RefSeq" id="WP_105047543.1">
    <property type="nucleotide sequence ID" value="NZ_CP150661.1"/>
</dbReference>
<dbReference type="OrthoDB" id="979576at2"/>
<protein>
    <recommendedName>
        <fullName evidence="3">Lipoprotein</fullName>
    </recommendedName>
</protein>
<dbReference type="PROSITE" id="PS51257">
    <property type="entry name" value="PROKAR_LIPOPROTEIN"/>
    <property type="match status" value="1"/>
</dbReference>
<reference evidence="1 2" key="1">
    <citation type="submission" date="2016-12" db="EMBL/GenBank/DDBJ databases">
        <title>Trade-off between light-utilization and light-protection in marine flavobacteria.</title>
        <authorList>
            <person name="Kumagai Y."/>
            <person name="Yoshizawa S."/>
            <person name="Kogure K."/>
            <person name="Iwasaki W."/>
        </authorList>
    </citation>
    <scope>NUCLEOTIDE SEQUENCE [LARGE SCALE GENOMIC DNA]</scope>
    <source>
        <strain evidence="1 2">KCTC 12100</strain>
    </source>
</reference>
<gene>
    <name evidence="1" type="ORF">BTO14_00870</name>
</gene>